<gene>
    <name evidence="7" type="ORF">E4680_09430</name>
</gene>
<accession>A0A4Z0F9G6</accession>
<dbReference type="PANTHER" id="PTHR46577:SF2">
    <property type="entry name" value="TRANSCRIPTIONAL REGULATORY PROTEIN"/>
    <property type="match status" value="1"/>
</dbReference>
<dbReference type="GO" id="GO:0003677">
    <property type="term" value="F:DNA binding"/>
    <property type="evidence" value="ECO:0007669"/>
    <property type="project" value="UniProtKB-KW"/>
</dbReference>
<dbReference type="GO" id="GO:0030170">
    <property type="term" value="F:pyridoxal phosphate binding"/>
    <property type="evidence" value="ECO:0007669"/>
    <property type="project" value="InterPro"/>
</dbReference>
<dbReference type="SUPFAM" id="SSF53383">
    <property type="entry name" value="PLP-dependent transferases"/>
    <property type="match status" value="1"/>
</dbReference>
<keyword evidence="4" id="KW-0238">DNA-binding</keyword>
<dbReference type="GO" id="GO:0008483">
    <property type="term" value="F:transaminase activity"/>
    <property type="evidence" value="ECO:0007669"/>
    <property type="project" value="UniProtKB-KW"/>
</dbReference>
<keyword evidence="3" id="KW-0805">Transcription regulation</keyword>
<dbReference type="Pfam" id="PF00392">
    <property type="entry name" value="GntR"/>
    <property type="match status" value="1"/>
</dbReference>
<dbReference type="InterPro" id="IPR015421">
    <property type="entry name" value="PyrdxlP-dep_Trfase_major"/>
</dbReference>
<dbReference type="EMBL" id="SRIO01000011">
    <property type="protein sequence ID" value="TFZ82224.1"/>
    <property type="molecule type" value="Genomic_DNA"/>
</dbReference>
<keyword evidence="7" id="KW-0808">Transferase</keyword>
<evidence type="ECO:0000256" key="4">
    <source>
        <dbReference type="ARBA" id="ARBA00023125"/>
    </source>
</evidence>
<dbReference type="RefSeq" id="WP_135282152.1">
    <property type="nucleotide sequence ID" value="NZ_SRIO01000011.1"/>
</dbReference>
<dbReference type="Gene3D" id="3.40.640.10">
    <property type="entry name" value="Type I PLP-dependent aspartate aminotransferase-like (Major domain)"/>
    <property type="match status" value="1"/>
</dbReference>
<keyword evidence="2" id="KW-0663">Pyridoxal phosphate</keyword>
<evidence type="ECO:0000256" key="1">
    <source>
        <dbReference type="ARBA" id="ARBA00005384"/>
    </source>
</evidence>
<dbReference type="InterPro" id="IPR000524">
    <property type="entry name" value="Tscrpt_reg_HTH_GntR"/>
</dbReference>
<dbReference type="Gene3D" id="3.90.1150.10">
    <property type="entry name" value="Aspartate Aminotransferase, domain 1"/>
    <property type="match status" value="1"/>
</dbReference>
<evidence type="ECO:0000256" key="2">
    <source>
        <dbReference type="ARBA" id="ARBA00022898"/>
    </source>
</evidence>
<dbReference type="InterPro" id="IPR015424">
    <property type="entry name" value="PyrdxlP-dep_Trfase"/>
</dbReference>
<proteinExistence type="inferred from homology"/>
<feature type="domain" description="HTH gntR-type" evidence="6">
    <location>
        <begin position="2"/>
        <end position="70"/>
    </location>
</feature>
<keyword evidence="8" id="KW-1185">Reference proteome</keyword>
<dbReference type="InterPro" id="IPR004839">
    <property type="entry name" value="Aminotransferase_I/II_large"/>
</dbReference>
<comment type="similarity">
    <text evidence="1">In the C-terminal section; belongs to the class-I pyridoxal-phosphate-dependent aminotransferase family.</text>
</comment>
<evidence type="ECO:0000313" key="8">
    <source>
        <dbReference type="Proteomes" id="UP000297890"/>
    </source>
</evidence>
<dbReference type="Proteomes" id="UP000297890">
    <property type="component" value="Unassembled WGS sequence"/>
</dbReference>
<dbReference type="InterPro" id="IPR036388">
    <property type="entry name" value="WH-like_DNA-bd_sf"/>
</dbReference>
<dbReference type="GO" id="GO:0003700">
    <property type="term" value="F:DNA-binding transcription factor activity"/>
    <property type="evidence" value="ECO:0007669"/>
    <property type="project" value="InterPro"/>
</dbReference>
<dbReference type="SUPFAM" id="SSF46785">
    <property type="entry name" value="Winged helix' DNA-binding domain"/>
    <property type="match status" value="1"/>
</dbReference>
<dbReference type="Pfam" id="PF00155">
    <property type="entry name" value="Aminotran_1_2"/>
    <property type="match status" value="1"/>
</dbReference>
<name>A0A4Z0F9G6_9GAMM</name>
<dbReference type="InterPro" id="IPR051446">
    <property type="entry name" value="HTH_trans_reg/aminotransferase"/>
</dbReference>
<sequence length="475" mass="51426">MDPLYDRLARELRECIVTGVYGAGERLPGVRTLSRTRGVSVATVLAAYRRLEDDVLIEARPRSGYYVRNRPTKAIPAPARSAPAAQPSPVTGQELVLSLVKASNDPAVVQFGAAVPDPSFLPVRTVERALARAARQHRNRAAAYAFPPGLPELRRQIARRMSAYGCATGADDVVITNGCQEALVLALRAVTRPGDVVAIESPTFYGLLQALDSLQLEALEIPTDPVDGLSLEALQLALERWPVRACIATPNFSNPLGYCMSESRKRRLLTLLGARGVPLIEDDIYGDLGFGPRRPPPCLALSEGTGAEVLYCASFSKTLSPGLRVGWLVPGHHQARVEYLKYVLNMASPTVPQLALADVLHSGGYERHLRTVRSDYARAVGRMIEAVTRHFPAGTRITQPAGGFVVWVELAPQVDSLRLAQLARAEGVSIAPGPIFSATQKYRNFMRLSCACPWHSDVETALARLGTLTANLSIG</sequence>
<reference evidence="7 8" key="1">
    <citation type="journal article" date="2019" name="ISME J.">
        <title>Candidatus Macondimonas diazotrophica, a novel gammaproteobacterial genus dominating crude-oil-contaminated coastal sediments.</title>
        <authorList>
            <person name="Karthikeyan S."/>
            <person name="Konstantinidis K."/>
        </authorList>
    </citation>
    <scope>NUCLEOTIDE SEQUENCE [LARGE SCALE GENOMIC DNA]</scope>
    <source>
        <strain evidence="7 8">KTK01</strain>
    </source>
</reference>
<dbReference type="InterPro" id="IPR015422">
    <property type="entry name" value="PyrdxlP-dep_Trfase_small"/>
</dbReference>
<dbReference type="PROSITE" id="PS50949">
    <property type="entry name" value="HTH_GNTR"/>
    <property type="match status" value="1"/>
</dbReference>
<dbReference type="InterPro" id="IPR036390">
    <property type="entry name" value="WH_DNA-bd_sf"/>
</dbReference>
<dbReference type="SMART" id="SM00345">
    <property type="entry name" value="HTH_GNTR"/>
    <property type="match status" value="1"/>
</dbReference>
<organism evidence="7 8">
    <name type="scientific">Candidatus Macondimonas diazotrophica</name>
    <dbReference type="NCBI Taxonomy" id="2305248"/>
    <lineage>
        <taxon>Bacteria</taxon>
        <taxon>Pseudomonadati</taxon>
        <taxon>Pseudomonadota</taxon>
        <taxon>Gammaproteobacteria</taxon>
        <taxon>Chromatiales</taxon>
        <taxon>Ectothiorhodospiraceae</taxon>
        <taxon>Candidatus Macondimonas</taxon>
    </lineage>
</organism>
<comment type="caution">
    <text evidence="7">The sequence shown here is derived from an EMBL/GenBank/DDBJ whole genome shotgun (WGS) entry which is preliminary data.</text>
</comment>
<dbReference type="Gene3D" id="1.10.10.10">
    <property type="entry name" value="Winged helix-like DNA-binding domain superfamily/Winged helix DNA-binding domain"/>
    <property type="match status" value="1"/>
</dbReference>
<dbReference type="OrthoDB" id="9804020at2"/>
<keyword evidence="7" id="KW-0032">Aminotransferase</keyword>
<dbReference type="CDD" id="cd00609">
    <property type="entry name" value="AAT_like"/>
    <property type="match status" value="1"/>
</dbReference>
<evidence type="ECO:0000256" key="5">
    <source>
        <dbReference type="ARBA" id="ARBA00023163"/>
    </source>
</evidence>
<dbReference type="AlphaFoldDB" id="A0A4Z0F9G6"/>
<evidence type="ECO:0000256" key="3">
    <source>
        <dbReference type="ARBA" id="ARBA00023015"/>
    </source>
</evidence>
<dbReference type="PANTHER" id="PTHR46577">
    <property type="entry name" value="HTH-TYPE TRANSCRIPTIONAL REGULATORY PROTEIN GABR"/>
    <property type="match status" value="1"/>
</dbReference>
<protein>
    <submittedName>
        <fullName evidence="7">PLP-dependent aminotransferase family protein</fullName>
    </submittedName>
</protein>
<keyword evidence="5" id="KW-0804">Transcription</keyword>
<dbReference type="CDD" id="cd07377">
    <property type="entry name" value="WHTH_GntR"/>
    <property type="match status" value="1"/>
</dbReference>
<evidence type="ECO:0000259" key="6">
    <source>
        <dbReference type="PROSITE" id="PS50949"/>
    </source>
</evidence>
<evidence type="ECO:0000313" key="7">
    <source>
        <dbReference type="EMBL" id="TFZ82224.1"/>
    </source>
</evidence>